<dbReference type="InterPro" id="IPR028096">
    <property type="entry name" value="EfeO_Cupredoxin"/>
</dbReference>
<dbReference type="InterPro" id="IPR034205">
    <property type="entry name" value="N2OR_C"/>
</dbReference>
<evidence type="ECO:0000256" key="2">
    <source>
        <dbReference type="ARBA" id="ARBA00022723"/>
    </source>
</evidence>
<protein>
    <submittedName>
        <fullName evidence="6">Nitrous-oxide reductase</fullName>
        <ecNumber evidence="6">1.7.2.4</ecNumber>
    </submittedName>
</protein>
<dbReference type="CDD" id="cd04223">
    <property type="entry name" value="N2OR_C"/>
    <property type="match status" value="1"/>
</dbReference>
<evidence type="ECO:0000256" key="3">
    <source>
        <dbReference type="ARBA" id="ARBA00022764"/>
    </source>
</evidence>
<dbReference type="RefSeq" id="WP_044416320.1">
    <property type="nucleotide sequence ID" value="NZ_JXXE01000534.1"/>
</dbReference>
<dbReference type="PROSITE" id="PS50857">
    <property type="entry name" value="COX2_CUA"/>
    <property type="match status" value="1"/>
</dbReference>
<name>A0A0D7E9N1_RHOPL</name>
<dbReference type="Proteomes" id="UP000032515">
    <property type="component" value="Unassembled WGS sequence"/>
</dbReference>
<evidence type="ECO:0000313" key="7">
    <source>
        <dbReference type="Proteomes" id="UP000032515"/>
    </source>
</evidence>
<proteinExistence type="predicted"/>
<dbReference type="InterPro" id="IPR051403">
    <property type="entry name" value="NosZ/Cyto_c_oxidase_sub2"/>
</dbReference>
<accession>A0A0D7E9N1</accession>
<dbReference type="GO" id="GO:0016020">
    <property type="term" value="C:membrane"/>
    <property type="evidence" value="ECO:0007669"/>
    <property type="project" value="InterPro"/>
</dbReference>
<dbReference type="EMBL" id="JXXE01000534">
    <property type="protein sequence ID" value="KIZ37468.1"/>
    <property type="molecule type" value="Genomic_DNA"/>
</dbReference>
<comment type="caution">
    <text evidence="6">The sequence shown here is derived from an EMBL/GenBank/DDBJ whole genome shotgun (WGS) entry which is preliminary data.</text>
</comment>
<reference evidence="6 7" key="1">
    <citation type="submission" date="2014-11" db="EMBL/GenBank/DDBJ databases">
        <title>Genomics and ecophysiology of heterotrophic nitrogen fixing bacteria isolated from estuarine surface water.</title>
        <authorList>
            <person name="Bentzon-Tilia M."/>
            <person name="Severin I."/>
            <person name="Hansen L.H."/>
            <person name="Riemann L."/>
        </authorList>
    </citation>
    <scope>NUCLEOTIDE SEQUENCE [LARGE SCALE GENOMIC DNA]</scope>
    <source>
        <strain evidence="6 7">BAL398</strain>
    </source>
</reference>
<dbReference type="PANTHER" id="PTHR42838">
    <property type="entry name" value="CYTOCHROME C OXIDASE SUBUNIT II"/>
    <property type="match status" value="1"/>
</dbReference>
<dbReference type="InterPro" id="IPR015943">
    <property type="entry name" value="WD40/YVTN_repeat-like_dom_sf"/>
</dbReference>
<evidence type="ECO:0000259" key="5">
    <source>
        <dbReference type="PROSITE" id="PS50857"/>
    </source>
</evidence>
<dbReference type="GO" id="GO:0050304">
    <property type="term" value="F:nitrous-oxide reductase activity"/>
    <property type="evidence" value="ECO:0007669"/>
    <property type="project" value="UniProtKB-EC"/>
</dbReference>
<dbReference type="Gene3D" id="2.60.40.420">
    <property type="entry name" value="Cupredoxins - blue copper proteins"/>
    <property type="match status" value="1"/>
</dbReference>
<sequence length="194" mass="21826">KWLISLNKFSKDRFLNVGPLKPENDQLIDISGDKMVLMHDGPSFAEPHDATIVHRSKINPISIWDRADPMFADAVKQAKADGIKLEEDSKVIRDGNKVRVYMTSQAPVFGLSSFQVKQGDEVTVHVTNIDDIEDLTHGFAIINYGIQMEVAPQATASVTFSADKAGVYWYYCSWFCHAMHMEMKGRMFVEPKSA</sequence>
<dbReference type="SUPFAM" id="SSF49503">
    <property type="entry name" value="Cupredoxins"/>
    <property type="match status" value="1"/>
</dbReference>
<evidence type="ECO:0000256" key="4">
    <source>
        <dbReference type="ARBA" id="ARBA00023008"/>
    </source>
</evidence>
<dbReference type="PANTHER" id="PTHR42838:SF2">
    <property type="entry name" value="NITROUS-OXIDE REDUCTASE"/>
    <property type="match status" value="1"/>
</dbReference>
<dbReference type="AlphaFoldDB" id="A0A0D7E9N1"/>
<gene>
    <name evidence="6" type="ORF">OO17_23640</name>
</gene>
<keyword evidence="2" id="KW-0479">Metal-binding</keyword>
<dbReference type="Gene3D" id="2.130.10.10">
    <property type="entry name" value="YVTN repeat-like/Quinoprotein amine dehydrogenase"/>
    <property type="match status" value="1"/>
</dbReference>
<comment type="subcellular location">
    <subcellularLocation>
        <location evidence="1">Periplasm</location>
    </subcellularLocation>
</comment>
<dbReference type="SUPFAM" id="SSF50974">
    <property type="entry name" value="Nitrous oxide reductase, N-terminal domain"/>
    <property type="match status" value="1"/>
</dbReference>
<dbReference type="InterPro" id="IPR008972">
    <property type="entry name" value="Cupredoxin"/>
</dbReference>
<dbReference type="InterPro" id="IPR011045">
    <property type="entry name" value="N2O_reductase_N"/>
</dbReference>
<feature type="domain" description="Cytochrome oxidase subunit II copper A binding" evidence="5">
    <location>
        <begin position="93"/>
        <end position="194"/>
    </location>
</feature>
<evidence type="ECO:0000256" key="1">
    <source>
        <dbReference type="ARBA" id="ARBA00004418"/>
    </source>
</evidence>
<dbReference type="InterPro" id="IPR041114">
    <property type="entry name" value="Nos_propeller"/>
</dbReference>
<keyword evidence="3" id="KW-0574">Periplasm</keyword>
<organism evidence="6 7">
    <name type="scientific">Rhodopseudomonas palustris</name>
    <dbReference type="NCBI Taxonomy" id="1076"/>
    <lineage>
        <taxon>Bacteria</taxon>
        <taxon>Pseudomonadati</taxon>
        <taxon>Pseudomonadota</taxon>
        <taxon>Alphaproteobacteria</taxon>
        <taxon>Hyphomicrobiales</taxon>
        <taxon>Nitrobacteraceae</taxon>
        <taxon>Rhodopseudomonas</taxon>
    </lineage>
</organism>
<dbReference type="EC" id="1.7.2.4" evidence="6"/>
<feature type="non-terminal residue" evidence="6">
    <location>
        <position position="1"/>
    </location>
</feature>
<dbReference type="InterPro" id="IPR002429">
    <property type="entry name" value="CcO_II-like_C"/>
</dbReference>
<keyword evidence="4" id="KW-0186">Copper</keyword>
<dbReference type="PATRIC" id="fig|1076.23.peg.5657"/>
<dbReference type="Pfam" id="PF18764">
    <property type="entry name" value="nos_propeller"/>
    <property type="match status" value="1"/>
</dbReference>
<dbReference type="GO" id="GO:0005507">
    <property type="term" value="F:copper ion binding"/>
    <property type="evidence" value="ECO:0007669"/>
    <property type="project" value="InterPro"/>
</dbReference>
<dbReference type="GO" id="GO:0004129">
    <property type="term" value="F:cytochrome-c oxidase activity"/>
    <property type="evidence" value="ECO:0007669"/>
    <property type="project" value="InterPro"/>
</dbReference>
<dbReference type="GO" id="GO:0042597">
    <property type="term" value="C:periplasmic space"/>
    <property type="evidence" value="ECO:0007669"/>
    <property type="project" value="UniProtKB-SubCell"/>
</dbReference>
<dbReference type="Pfam" id="PF13473">
    <property type="entry name" value="Cupredoxin_1"/>
    <property type="match status" value="1"/>
</dbReference>
<keyword evidence="6" id="KW-0560">Oxidoreductase</keyword>
<evidence type="ECO:0000313" key="6">
    <source>
        <dbReference type="EMBL" id="KIZ37468.1"/>
    </source>
</evidence>